<dbReference type="PROSITE" id="PS50977">
    <property type="entry name" value="HTH_TETR_2"/>
    <property type="match status" value="1"/>
</dbReference>
<dbReference type="RefSeq" id="WP_369705415.1">
    <property type="nucleotide sequence ID" value="NZ_JBGEWD010000020.1"/>
</dbReference>
<evidence type="ECO:0000259" key="4">
    <source>
        <dbReference type="PROSITE" id="PS50977"/>
    </source>
</evidence>
<dbReference type="InterPro" id="IPR013570">
    <property type="entry name" value="Tscrpt_reg_YsiA_C"/>
</dbReference>
<organism evidence="5 6">
    <name type="scientific">Clostridium moutaii</name>
    <dbReference type="NCBI Taxonomy" id="3240932"/>
    <lineage>
        <taxon>Bacteria</taxon>
        <taxon>Bacillati</taxon>
        <taxon>Bacillota</taxon>
        <taxon>Clostridia</taxon>
        <taxon>Eubacteriales</taxon>
        <taxon>Clostridiaceae</taxon>
        <taxon>Clostridium</taxon>
    </lineage>
</organism>
<dbReference type="PRINTS" id="PR00455">
    <property type="entry name" value="HTHTETR"/>
</dbReference>
<evidence type="ECO:0000256" key="1">
    <source>
        <dbReference type="ARBA" id="ARBA00023125"/>
    </source>
</evidence>
<dbReference type="InterPro" id="IPR023772">
    <property type="entry name" value="DNA-bd_HTH_TetR-type_CS"/>
</dbReference>
<dbReference type="InterPro" id="IPR050624">
    <property type="entry name" value="HTH-type_Tx_Regulator"/>
</dbReference>
<evidence type="ECO:0000256" key="3">
    <source>
        <dbReference type="SAM" id="Phobius"/>
    </source>
</evidence>
<keyword evidence="3" id="KW-0812">Transmembrane</keyword>
<reference evidence="5 6" key="1">
    <citation type="submission" date="2024-08" db="EMBL/GenBank/DDBJ databases">
        <title>Clostridium lapicellarii sp. nov., and Clostridium renhuaiense sp. nov., two species isolated from the mud in a fermentation cellar used for producing sauce-flavour Chinese liquors.</title>
        <authorList>
            <person name="Yang F."/>
            <person name="Wang H."/>
            <person name="Chen L.Q."/>
            <person name="Zhou N."/>
            <person name="Lu J.J."/>
            <person name="Pu X.X."/>
            <person name="Wan B."/>
            <person name="Wang L."/>
            <person name="Liu S.J."/>
        </authorList>
    </citation>
    <scope>NUCLEOTIDE SEQUENCE [LARGE SCALE GENOMIC DNA]</scope>
    <source>
        <strain evidence="5 6">MT-5</strain>
    </source>
</reference>
<keyword evidence="1 2" id="KW-0238">DNA-binding</keyword>
<dbReference type="Proteomes" id="UP001564657">
    <property type="component" value="Unassembled WGS sequence"/>
</dbReference>
<evidence type="ECO:0000313" key="6">
    <source>
        <dbReference type="Proteomes" id="UP001564657"/>
    </source>
</evidence>
<dbReference type="PROSITE" id="PS01081">
    <property type="entry name" value="HTH_TETR_1"/>
    <property type="match status" value="1"/>
</dbReference>
<dbReference type="PANTHER" id="PTHR43479:SF11">
    <property type="entry name" value="ACREF_ENVCD OPERON REPRESSOR-RELATED"/>
    <property type="match status" value="1"/>
</dbReference>
<dbReference type="Gene3D" id="1.10.10.60">
    <property type="entry name" value="Homeodomain-like"/>
    <property type="match status" value="1"/>
</dbReference>
<gene>
    <name evidence="5" type="ORF">AB8U03_15205</name>
</gene>
<accession>A0ABV4BRY9</accession>
<dbReference type="Gene3D" id="1.10.357.10">
    <property type="entry name" value="Tetracycline Repressor, domain 2"/>
    <property type="match status" value="1"/>
</dbReference>
<feature type="transmembrane region" description="Helical" evidence="3">
    <location>
        <begin position="146"/>
        <end position="164"/>
    </location>
</feature>
<dbReference type="SUPFAM" id="SSF48498">
    <property type="entry name" value="Tetracyclin repressor-like, C-terminal domain"/>
    <property type="match status" value="1"/>
</dbReference>
<keyword evidence="6" id="KW-1185">Reference proteome</keyword>
<keyword evidence="3" id="KW-0472">Membrane</keyword>
<name>A0ABV4BRY9_9CLOT</name>
<proteinExistence type="predicted"/>
<sequence length="194" mass="22370">MNNTKRTIFESAIKVFSKNGYSGATMDAIAADAGVAKGTLYYHFKSKEEIFKYIVQEGMNVLKEKIESDSKNVNNSLDKIKILCKVQWGLVYESRDFIKVIMSQLWGQEIRQLELRKCIRSYIIYIQDYLKEAMDDGSIKKCNLSFLAYTLFGTVCSVAVYELMNEDKKDLDDMIENLMSYILNGIKVEKENKI</sequence>
<dbReference type="SUPFAM" id="SSF46689">
    <property type="entry name" value="Homeodomain-like"/>
    <property type="match status" value="1"/>
</dbReference>
<dbReference type="EMBL" id="JBGEWD010000020">
    <property type="protein sequence ID" value="MEY8001520.1"/>
    <property type="molecule type" value="Genomic_DNA"/>
</dbReference>
<evidence type="ECO:0000256" key="2">
    <source>
        <dbReference type="PROSITE-ProRule" id="PRU00335"/>
    </source>
</evidence>
<feature type="DNA-binding region" description="H-T-H motif" evidence="2">
    <location>
        <begin position="25"/>
        <end position="44"/>
    </location>
</feature>
<dbReference type="InterPro" id="IPR036271">
    <property type="entry name" value="Tet_transcr_reg_TetR-rel_C_sf"/>
</dbReference>
<comment type="caution">
    <text evidence="5">The sequence shown here is derived from an EMBL/GenBank/DDBJ whole genome shotgun (WGS) entry which is preliminary data.</text>
</comment>
<dbReference type="InterPro" id="IPR009057">
    <property type="entry name" value="Homeodomain-like_sf"/>
</dbReference>
<dbReference type="Pfam" id="PF08359">
    <property type="entry name" value="TetR_C_4"/>
    <property type="match status" value="1"/>
</dbReference>
<keyword evidence="3" id="KW-1133">Transmembrane helix</keyword>
<dbReference type="Pfam" id="PF00440">
    <property type="entry name" value="TetR_N"/>
    <property type="match status" value="1"/>
</dbReference>
<dbReference type="PANTHER" id="PTHR43479">
    <property type="entry name" value="ACREF/ENVCD OPERON REPRESSOR-RELATED"/>
    <property type="match status" value="1"/>
</dbReference>
<evidence type="ECO:0000313" key="5">
    <source>
        <dbReference type="EMBL" id="MEY8001520.1"/>
    </source>
</evidence>
<feature type="domain" description="HTH tetR-type" evidence="4">
    <location>
        <begin position="2"/>
        <end position="62"/>
    </location>
</feature>
<protein>
    <submittedName>
        <fullName evidence="5">TetR/AcrR family transcriptional regulator</fullName>
    </submittedName>
</protein>
<dbReference type="InterPro" id="IPR001647">
    <property type="entry name" value="HTH_TetR"/>
</dbReference>